<evidence type="ECO:0000313" key="1">
    <source>
        <dbReference type="EMBL" id="KIK58438.1"/>
    </source>
</evidence>
<dbReference type="Proteomes" id="UP000053593">
    <property type="component" value="Unassembled WGS sequence"/>
</dbReference>
<dbReference type="OrthoDB" id="2688393at2759"/>
<evidence type="ECO:0000313" key="2">
    <source>
        <dbReference type="Proteomes" id="UP000053593"/>
    </source>
</evidence>
<accession>A0A0D0CS03</accession>
<dbReference type="Pfam" id="PF18759">
    <property type="entry name" value="Plavaka"/>
    <property type="match status" value="1"/>
</dbReference>
<dbReference type="HOGENOM" id="CLU_006344_5_1_1"/>
<dbReference type="EMBL" id="KN834785">
    <property type="protein sequence ID" value="KIK58438.1"/>
    <property type="molecule type" value="Genomic_DNA"/>
</dbReference>
<protein>
    <submittedName>
        <fullName evidence="1">Uncharacterized protein</fullName>
    </submittedName>
</protein>
<proteinExistence type="predicted"/>
<gene>
    <name evidence="1" type="ORF">GYMLUDRAFT_171155</name>
</gene>
<name>A0A0D0CS03_9AGAR</name>
<organism evidence="1 2">
    <name type="scientific">Collybiopsis luxurians FD-317 M1</name>
    <dbReference type="NCBI Taxonomy" id="944289"/>
    <lineage>
        <taxon>Eukaryota</taxon>
        <taxon>Fungi</taxon>
        <taxon>Dikarya</taxon>
        <taxon>Basidiomycota</taxon>
        <taxon>Agaricomycotina</taxon>
        <taxon>Agaricomycetes</taxon>
        <taxon>Agaricomycetidae</taxon>
        <taxon>Agaricales</taxon>
        <taxon>Marasmiineae</taxon>
        <taxon>Omphalotaceae</taxon>
        <taxon>Collybiopsis</taxon>
        <taxon>Collybiopsis luxurians</taxon>
    </lineage>
</organism>
<sequence>MQTAVEEVLGIGIEKVKELFNFLPDPEIEVVAEGDAHPEPASEAYCRMHCLLVEYETDSLEWQWHPSVGKVYRCEEVIHQKWKDLFAGKSNPQYFPFTLHLDWEIAQWAVKENISQHSLNCLLQVPEVKEQLGLSFSNVHSMLQQVDAIPEQSGPWYTKQLSFNDRPDEHFYIHHCNPIEAIKALWGDPVSANDLVYKLAKLFQGKIFSEMWTAGFWNAVQVHEVLLKLV</sequence>
<reference evidence="1 2" key="1">
    <citation type="submission" date="2014-04" db="EMBL/GenBank/DDBJ databases">
        <title>Evolutionary Origins and Diversification of the Mycorrhizal Mutualists.</title>
        <authorList>
            <consortium name="DOE Joint Genome Institute"/>
            <consortium name="Mycorrhizal Genomics Consortium"/>
            <person name="Kohler A."/>
            <person name="Kuo A."/>
            <person name="Nagy L.G."/>
            <person name="Floudas D."/>
            <person name="Copeland A."/>
            <person name="Barry K.W."/>
            <person name="Cichocki N."/>
            <person name="Veneault-Fourrey C."/>
            <person name="LaButti K."/>
            <person name="Lindquist E.A."/>
            <person name="Lipzen A."/>
            <person name="Lundell T."/>
            <person name="Morin E."/>
            <person name="Murat C."/>
            <person name="Riley R."/>
            <person name="Ohm R."/>
            <person name="Sun H."/>
            <person name="Tunlid A."/>
            <person name="Henrissat B."/>
            <person name="Grigoriev I.V."/>
            <person name="Hibbett D.S."/>
            <person name="Martin F."/>
        </authorList>
    </citation>
    <scope>NUCLEOTIDE SEQUENCE [LARGE SCALE GENOMIC DNA]</scope>
    <source>
        <strain evidence="1 2">FD-317 M1</strain>
    </source>
</reference>
<dbReference type="AlphaFoldDB" id="A0A0D0CS03"/>
<keyword evidence="2" id="KW-1185">Reference proteome</keyword>
<dbReference type="InterPro" id="IPR041078">
    <property type="entry name" value="Plavaka"/>
</dbReference>